<dbReference type="InterPro" id="IPR050266">
    <property type="entry name" value="AB_hydrolase_sf"/>
</dbReference>
<dbReference type="Pfam" id="PF12697">
    <property type="entry name" value="Abhydrolase_6"/>
    <property type="match status" value="1"/>
</dbReference>
<gene>
    <name evidence="2" type="ORF">FJW02_09370</name>
</gene>
<dbReference type="GeneID" id="90523024"/>
<proteinExistence type="predicted"/>
<sequence>MTPLVLIPGFMLDETLWDDFIDVYPPGQTFCRVSLGQEESIAGMAAGIVASLPERFVLAGFSLGGYVARAIAETAPEKVAGLVLIATSLREDSYRQRERLDAAVLSGEFRGISPAAIRHSLHPKFHDDTALLGRIREMGKRLGPEVFRAQSLLKRGGITVRELTCPVLIIAAGEDRLRSLSEAAELSELFRCPAEIIEGSGHMIPLEKPRELAQMISNWISLNGL</sequence>
<protein>
    <submittedName>
        <fullName evidence="2">Alpha/beta hydrolase</fullName>
    </submittedName>
</protein>
<comment type="caution">
    <text evidence="2">The sequence shown here is derived from an EMBL/GenBank/DDBJ whole genome shotgun (WGS) entry which is preliminary data.</text>
</comment>
<keyword evidence="2" id="KW-0378">Hydrolase</keyword>
<dbReference type="PANTHER" id="PTHR43798">
    <property type="entry name" value="MONOACYLGLYCEROL LIPASE"/>
    <property type="match status" value="1"/>
</dbReference>
<evidence type="ECO:0000313" key="3">
    <source>
        <dbReference type="Proteomes" id="UP000315469"/>
    </source>
</evidence>
<dbReference type="SUPFAM" id="SSF53474">
    <property type="entry name" value="alpha/beta-Hydrolases"/>
    <property type="match status" value="1"/>
</dbReference>
<name>A0ABY2ZL29_9GAMM</name>
<feature type="domain" description="AB hydrolase-1" evidence="1">
    <location>
        <begin position="4"/>
        <end position="214"/>
    </location>
</feature>
<dbReference type="Gene3D" id="3.40.50.1820">
    <property type="entry name" value="alpha/beta hydrolase"/>
    <property type="match status" value="1"/>
</dbReference>
<evidence type="ECO:0000313" key="2">
    <source>
        <dbReference type="EMBL" id="TPV37122.1"/>
    </source>
</evidence>
<reference evidence="2 3" key="1">
    <citation type="submission" date="2019-06" db="EMBL/GenBank/DDBJ databases">
        <title>Taxogenomics and systematics of the genus Pantoea.</title>
        <authorList>
            <person name="Tambong J.T."/>
        </authorList>
    </citation>
    <scope>NUCLEOTIDE SEQUENCE [LARGE SCALE GENOMIC DNA]</scope>
    <source>
        <strain evidence="2 3">LMG 24197</strain>
    </source>
</reference>
<dbReference type="RefSeq" id="WP_110411985.1">
    <property type="nucleotide sequence ID" value="NZ_CP045721.1"/>
</dbReference>
<dbReference type="InterPro" id="IPR000073">
    <property type="entry name" value="AB_hydrolase_1"/>
</dbReference>
<accession>A0ABY2ZL29</accession>
<dbReference type="Proteomes" id="UP000315469">
    <property type="component" value="Unassembled WGS sequence"/>
</dbReference>
<dbReference type="GO" id="GO:0016787">
    <property type="term" value="F:hydrolase activity"/>
    <property type="evidence" value="ECO:0007669"/>
    <property type="project" value="UniProtKB-KW"/>
</dbReference>
<evidence type="ECO:0000259" key="1">
    <source>
        <dbReference type="Pfam" id="PF12697"/>
    </source>
</evidence>
<dbReference type="InterPro" id="IPR029058">
    <property type="entry name" value="AB_hydrolase_fold"/>
</dbReference>
<dbReference type="EMBL" id="VHJB01000061">
    <property type="protein sequence ID" value="TPV37122.1"/>
    <property type="molecule type" value="Genomic_DNA"/>
</dbReference>
<organism evidence="2 3">
    <name type="scientific">Pantoea eucalypti</name>
    <dbReference type="NCBI Taxonomy" id="470933"/>
    <lineage>
        <taxon>Bacteria</taxon>
        <taxon>Pseudomonadati</taxon>
        <taxon>Pseudomonadota</taxon>
        <taxon>Gammaproteobacteria</taxon>
        <taxon>Enterobacterales</taxon>
        <taxon>Erwiniaceae</taxon>
        <taxon>Pantoea</taxon>
    </lineage>
</organism>
<keyword evidence="3" id="KW-1185">Reference proteome</keyword>